<sequence>MTPQEVLLALRCHQSAIETGRCPKEQCPAFERPARFKCAGTVAKAAADLIEEQAAAVKRLTDKEEKSCGISDV</sequence>
<organism evidence="1 2">
    <name type="scientific">Faecalibacterium prausnitzii</name>
    <dbReference type="NCBI Taxonomy" id="853"/>
    <lineage>
        <taxon>Bacteria</taxon>
        <taxon>Bacillati</taxon>
        <taxon>Bacillota</taxon>
        <taxon>Clostridia</taxon>
        <taxon>Eubacteriales</taxon>
        <taxon>Oscillospiraceae</taxon>
        <taxon>Faecalibacterium</taxon>
    </lineage>
</organism>
<comment type="caution">
    <text evidence="1">The sequence shown here is derived from an EMBL/GenBank/DDBJ whole genome shotgun (WGS) entry which is preliminary data.</text>
</comment>
<accession>A0A9E1M165</accession>
<dbReference type="EMBL" id="JAGZYH010000033">
    <property type="protein sequence ID" value="MBS6622337.1"/>
    <property type="molecule type" value="Genomic_DNA"/>
</dbReference>
<proteinExistence type="predicted"/>
<evidence type="ECO:0000313" key="2">
    <source>
        <dbReference type="Proteomes" id="UP000811365"/>
    </source>
</evidence>
<gene>
    <name evidence="1" type="ORF">KH315_09295</name>
</gene>
<name>A0A9E1M165_9FIRM</name>
<dbReference type="Proteomes" id="UP000811365">
    <property type="component" value="Unassembled WGS sequence"/>
</dbReference>
<reference evidence="1" key="1">
    <citation type="submission" date="2021-02" db="EMBL/GenBank/DDBJ databases">
        <title>Infant gut strain persistence is associated with maternal origin, phylogeny, and functional potential including surface adhesion and iron acquisition.</title>
        <authorList>
            <person name="Lou Y.C."/>
        </authorList>
    </citation>
    <scope>NUCLEOTIDE SEQUENCE</scope>
    <source>
        <strain evidence="1">L2_039_000G1_dasL2_039_000G1_maxbin2.maxbin.077</strain>
    </source>
</reference>
<protein>
    <submittedName>
        <fullName evidence="1">Uncharacterized protein</fullName>
    </submittedName>
</protein>
<evidence type="ECO:0000313" key="1">
    <source>
        <dbReference type="EMBL" id="MBS6622337.1"/>
    </source>
</evidence>
<dbReference type="AlphaFoldDB" id="A0A9E1M165"/>